<dbReference type="Gene3D" id="3.40.50.1910">
    <property type="match status" value="1"/>
</dbReference>
<gene>
    <name evidence="2" type="ORF">Sangu_1683800</name>
</gene>
<dbReference type="InterPro" id="IPR043154">
    <property type="entry name" value="Sec-1-like_dom1"/>
</dbReference>
<dbReference type="Pfam" id="PF00995">
    <property type="entry name" value="Sec1"/>
    <property type="match status" value="1"/>
</dbReference>
<dbReference type="EMBL" id="JACGWK010000010">
    <property type="protein sequence ID" value="KAL0331383.1"/>
    <property type="molecule type" value="Genomic_DNA"/>
</dbReference>
<comment type="caution">
    <text evidence="2">The sequence shown here is derived from an EMBL/GenBank/DDBJ whole genome shotgun (WGS) entry which is preliminary data.</text>
</comment>
<dbReference type="InterPro" id="IPR001619">
    <property type="entry name" value="Sec1-like"/>
</dbReference>
<dbReference type="SUPFAM" id="SSF56815">
    <property type="entry name" value="Sec1/munc18-like (SM) proteins"/>
    <property type="match status" value="1"/>
</dbReference>
<reference evidence="2" key="2">
    <citation type="journal article" date="2024" name="Plant">
        <title>Genomic evolution and insights into agronomic trait innovations of Sesamum species.</title>
        <authorList>
            <person name="Miao H."/>
            <person name="Wang L."/>
            <person name="Qu L."/>
            <person name="Liu H."/>
            <person name="Sun Y."/>
            <person name="Le M."/>
            <person name="Wang Q."/>
            <person name="Wei S."/>
            <person name="Zheng Y."/>
            <person name="Lin W."/>
            <person name="Duan Y."/>
            <person name="Cao H."/>
            <person name="Xiong S."/>
            <person name="Wang X."/>
            <person name="Wei L."/>
            <person name="Li C."/>
            <person name="Ma Q."/>
            <person name="Ju M."/>
            <person name="Zhao R."/>
            <person name="Li G."/>
            <person name="Mu C."/>
            <person name="Tian Q."/>
            <person name="Mei H."/>
            <person name="Zhang T."/>
            <person name="Gao T."/>
            <person name="Zhang H."/>
        </authorList>
    </citation>
    <scope>NUCLEOTIDE SEQUENCE</scope>
    <source>
        <strain evidence="2">G01</strain>
    </source>
</reference>
<sequence>MIVTEIGMSSSRRKVVAGGVAKYTTKVLVMDKVTVKVMSYACKMADINEEGVSSLLIHKMCWETANIFSIVIFLSDMSGGSALYRKAFVFFSSPIAKELVSDIKGNGSVLSRIGALREGFVTDNERVLEELFGNEESSRKGDACLNLMATRIATVFASLREFPFVRYRAAKSLDAATMTTFRDLIPTKLAAAVWNCLMKYKNTLPDFPPSETCELLILDRSIDQLRVCHKLSLKLKREIILGSSSLDDPPQFIKWD</sequence>
<dbReference type="AlphaFoldDB" id="A0AAW2MKI2"/>
<reference evidence="2" key="1">
    <citation type="submission" date="2020-06" db="EMBL/GenBank/DDBJ databases">
        <authorList>
            <person name="Li T."/>
            <person name="Hu X."/>
            <person name="Zhang T."/>
            <person name="Song X."/>
            <person name="Zhang H."/>
            <person name="Dai N."/>
            <person name="Sheng W."/>
            <person name="Hou X."/>
            <person name="Wei L."/>
        </authorList>
    </citation>
    <scope>NUCLEOTIDE SEQUENCE</scope>
    <source>
        <strain evidence="2">G01</strain>
        <tissue evidence="2">Leaf</tissue>
    </source>
</reference>
<dbReference type="InterPro" id="IPR027482">
    <property type="entry name" value="Sec1-like_dom2"/>
</dbReference>
<name>A0AAW2MKI2_9LAMI</name>
<dbReference type="Gene3D" id="3.40.50.2060">
    <property type="match status" value="1"/>
</dbReference>
<protein>
    <submittedName>
        <fullName evidence="2">SNARE-interacting protein KEULE</fullName>
    </submittedName>
</protein>
<dbReference type="GO" id="GO:0016192">
    <property type="term" value="P:vesicle-mediated transport"/>
    <property type="evidence" value="ECO:0007669"/>
    <property type="project" value="InterPro"/>
</dbReference>
<accession>A0AAW2MKI2</accession>
<organism evidence="2">
    <name type="scientific">Sesamum angustifolium</name>
    <dbReference type="NCBI Taxonomy" id="2727405"/>
    <lineage>
        <taxon>Eukaryota</taxon>
        <taxon>Viridiplantae</taxon>
        <taxon>Streptophyta</taxon>
        <taxon>Embryophyta</taxon>
        <taxon>Tracheophyta</taxon>
        <taxon>Spermatophyta</taxon>
        <taxon>Magnoliopsida</taxon>
        <taxon>eudicotyledons</taxon>
        <taxon>Gunneridae</taxon>
        <taxon>Pentapetalae</taxon>
        <taxon>asterids</taxon>
        <taxon>lamiids</taxon>
        <taxon>Lamiales</taxon>
        <taxon>Pedaliaceae</taxon>
        <taxon>Sesamum</taxon>
    </lineage>
</organism>
<dbReference type="PANTHER" id="PTHR11679">
    <property type="entry name" value="VESICLE PROTEIN SORTING-ASSOCIATED"/>
    <property type="match status" value="1"/>
</dbReference>
<dbReference type="InterPro" id="IPR036045">
    <property type="entry name" value="Sec1-like_sf"/>
</dbReference>
<evidence type="ECO:0000313" key="2">
    <source>
        <dbReference type="EMBL" id="KAL0331383.1"/>
    </source>
</evidence>
<evidence type="ECO:0000256" key="1">
    <source>
        <dbReference type="ARBA" id="ARBA00009884"/>
    </source>
</evidence>
<proteinExistence type="inferred from homology"/>
<comment type="similarity">
    <text evidence="1">Belongs to the STXBP/unc-18/SEC1 family.</text>
</comment>